<dbReference type="Proteomes" id="UP000199645">
    <property type="component" value="Unassembled WGS sequence"/>
</dbReference>
<protein>
    <submittedName>
        <fullName evidence="2">Uncharacterized protein</fullName>
    </submittedName>
</protein>
<proteinExistence type="predicted"/>
<sequence length="187" mass="18321">MTHRQRISMIVAMLLVALGLATTGAGAAVAAPPHTQAPAPAAAVPGVPVTGGFTDANGGDGVFAGTFTPTSFADRNGSLVATGTLTGTLTDAAGGTVGTVEQTVTTPAAIAQATCRILDLTLGPLHLDLLGLVVDLNQVHLVLNAVSAPGNLLGNLLCAIAGLLDPIPSAAALAAILNLLLALLGQL</sequence>
<dbReference type="RefSeq" id="WP_093612516.1">
    <property type="nucleotide sequence ID" value="NZ_BOMT01000034.1"/>
</dbReference>
<dbReference type="AlphaFoldDB" id="A0A1I2DWH8"/>
<dbReference type="OrthoDB" id="3784114at2"/>
<accession>A0A1I2DWH8</accession>
<gene>
    <name evidence="2" type="ORF">SAMN05421541_1045</name>
</gene>
<organism evidence="2 3">
    <name type="scientific">Actinoplanes philippinensis</name>
    <dbReference type="NCBI Taxonomy" id="35752"/>
    <lineage>
        <taxon>Bacteria</taxon>
        <taxon>Bacillati</taxon>
        <taxon>Actinomycetota</taxon>
        <taxon>Actinomycetes</taxon>
        <taxon>Micromonosporales</taxon>
        <taxon>Micromonosporaceae</taxon>
        <taxon>Actinoplanes</taxon>
    </lineage>
</organism>
<keyword evidence="3" id="KW-1185">Reference proteome</keyword>
<evidence type="ECO:0000313" key="2">
    <source>
        <dbReference type="EMBL" id="SFE84583.1"/>
    </source>
</evidence>
<keyword evidence="1" id="KW-0732">Signal</keyword>
<evidence type="ECO:0000313" key="3">
    <source>
        <dbReference type="Proteomes" id="UP000199645"/>
    </source>
</evidence>
<dbReference type="STRING" id="35752.SAMN05421541_1045"/>
<feature type="signal peptide" evidence="1">
    <location>
        <begin position="1"/>
        <end position="27"/>
    </location>
</feature>
<reference evidence="2 3" key="1">
    <citation type="submission" date="2016-10" db="EMBL/GenBank/DDBJ databases">
        <authorList>
            <person name="de Groot N.N."/>
        </authorList>
    </citation>
    <scope>NUCLEOTIDE SEQUENCE [LARGE SCALE GENOMIC DNA]</scope>
    <source>
        <strain evidence="2 3">DSM 43019</strain>
    </source>
</reference>
<name>A0A1I2DWH8_9ACTN</name>
<feature type="chain" id="PRO_5039076293" evidence="1">
    <location>
        <begin position="28"/>
        <end position="187"/>
    </location>
</feature>
<dbReference type="EMBL" id="FONV01000004">
    <property type="protein sequence ID" value="SFE84583.1"/>
    <property type="molecule type" value="Genomic_DNA"/>
</dbReference>
<evidence type="ECO:0000256" key="1">
    <source>
        <dbReference type="SAM" id="SignalP"/>
    </source>
</evidence>